<name>A0A5C6PC29_9TELE</name>
<proteinExistence type="predicted"/>
<dbReference type="EMBL" id="RHFK02000004">
    <property type="protein sequence ID" value="TWW76945.1"/>
    <property type="molecule type" value="Genomic_DNA"/>
</dbReference>
<dbReference type="Proteomes" id="UP000324091">
    <property type="component" value="Chromosome 12"/>
</dbReference>
<keyword evidence="3" id="KW-1185">Reference proteome</keyword>
<reference evidence="2 3" key="1">
    <citation type="submission" date="2019-04" db="EMBL/GenBank/DDBJ databases">
        <title>Chromosome genome assembly for Takifugu flavidus.</title>
        <authorList>
            <person name="Xiao S."/>
        </authorList>
    </citation>
    <scope>NUCLEOTIDE SEQUENCE [LARGE SCALE GENOMIC DNA]</scope>
    <source>
        <strain evidence="2">HTHZ2018</strain>
        <tissue evidence="2">Muscle</tissue>
    </source>
</reference>
<evidence type="ECO:0000256" key="1">
    <source>
        <dbReference type="SAM" id="MobiDB-lite"/>
    </source>
</evidence>
<dbReference type="AlphaFoldDB" id="A0A5C6PC29"/>
<comment type="caution">
    <text evidence="2">The sequence shown here is derived from an EMBL/GenBank/DDBJ whole genome shotgun (WGS) entry which is preliminary data.</text>
</comment>
<evidence type="ECO:0000313" key="2">
    <source>
        <dbReference type="EMBL" id="TWW76945.1"/>
    </source>
</evidence>
<organism evidence="2 3">
    <name type="scientific">Takifugu flavidus</name>
    <name type="common">sansaifugu</name>
    <dbReference type="NCBI Taxonomy" id="433684"/>
    <lineage>
        <taxon>Eukaryota</taxon>
        <taxon>Metazoa</taxon>
        <taxon>Chordata</taxon>
        <taxon>Craniata</taxon>
        <taxon>Vertebrata</taxon>
        <taxon>Euteleostomi</taxon>
        <taxon>Actinopterygii</taxon>
        <taxon>Neopterygii</taxon>
        <taxon>Teleostei</taxon>
        <taxon>Neoteleostei</taxon>
        <taxon>Acanthomorphata</taxon>
        <taxon>Eupercaria</taxon>
        <taxon>Tetraodontiformes</taxon>
        <taxon>Tetradontoidea</taxon>
        <taxon>Tetraodontidae</taxon>
        <taxon>Takifugu</taxon>
    </lineage>
</organism>
<evidence type="ECO:0000313" key="3">
    <source>
        <dbReference type="Proteomes" id="UP000324091"/>
    </source>
</evidence>
<sequence length="58" mass="6228">MEKAQLLGSSQGSWTVIDAVGSPRDPDLSRLSAPAPQPLGRAEVSHHNYLVKISPYKA</sequence>
<accession>A0A5C6PC29</accession>
<gene>
    <name evidence="2" type="ORF">D4764_12G0003350</name>
</gene>
<feature type="region of interest" description="Disordered" evidence="1">
    <location>
        <begin position="17"/>
        <end position="40"/>
    </location>
</feature>
<protein>
    <submittedName>
        <fullName evidence="2">Uncharacterized protein</fullName>
    </submittedName>
</protein>